<keyword evidence="1" id="KW-0812">Transmembrane</keyword>
<accession>A0ABT2FF48</accession>
<evidence type="ECO:0008006" key="4">
    <source>
        <dbReference type="Google" id="ProtNLM"/>
    </source>
</evidence>
<feature type="transmembrane region" description="Helical" evidence="1">
    <location>
        <begin position="542"/>
        <end position="562"/>
    </location>
</feature>
<feature type="transmembrane region" description="Helical" evidence="1">
    <location>
        <begin position="62"/>
        <end position="79"/>
    </location>
</feature>
<sequence length="568" mass="60873">MSMLTMPLWLFLSGIAALAVIVTVAQLLRHRYRPVLLATNQFWAMALQKAPARQLFAKFRHFFAWLLVFLLLALMWLVVAEPHVESNNSQRSQLFYLDASAVMQEQGRFEQAKQALIQQLNQTPSGARRVLLASANSAGIATILAPNEPIALLEKRLDNLTFTPQPSTLPTWVASKVAALSANDAAQPLDIHLFGGPALPALTSVPASVAAKLTITQQAAYQIAQANVGIVALSQQSAASGNADLRDVYFRLASNQPLTSTPSLQVTSDAAPTVALAPQALGENQFVLRDMAANDQTLTIELTQPDALMADNRASIQLAQQPLVKVSVAASVPERLQRMLQLNSGLQLLTADAASDSADVLVQPLSAASANDRTPSLRLSTDNNLVVHYLAQQDDPQQLEALLASVSNGVAVQLQAAEQRAVQLPDSWFDATESNQRMLPVVVSRLLSWLADVACADVEPQLSQAGFGECAFTQVQSPTALLARQIAAANTPAMGLLDSATTLQLATGASTDGASEQNLVGQAPAAETPAVATDVWSWASHYLTTILLLFILTLLTVEWLALRRNLIP</sequence>
<protein>
    <recommendedName>
        <fullName evidence="4">Aerotolerance regulator N-terminal domain-containing protein</fullName>
    </recommendedName>
</protein>
<reference evidence="3" key="2">
    <citation type="submission" date="2023-07" db="EMBL/GenBank/DDBJ databases">
        <title>Shewanella mangrovi sp. nov., an acetaldehyde- degrading bacterium isolated from mangrove sediment.</title>
        <authorList>
            <person name="Liu Y."/>
        </authorList>
    </citation>
    <scope>NUCLEOTIDE SEQUENCE [LARGE SCALE GENOMIC DNA]</scope>
    <source>
        <strain evidence="3">C32</strain>
    </source>
</reference>
<reference evidence="2 3" key="1">
    <citation type="submission" date="2022-02" db="EMBL/GenBank/DDBJ databases">
        <authorList>
            <person name="Zhuang L."/>
        </authorList>
    </citation>
    <scope>NUCLEOTIDE SEQUENCE [LARGE SCALE GENOMIC DNA]</scope>
    <source>
        <strain evidence="2 3">C32</strain>
    </source>
</reference>
<dbReference type="Proteomes" id="UP001201549">
    <property type="component" value="Unassembled WGS sequence"/>
</dbReference>
<name>A0ABT2FF48_9GAMM</name>
<dbReference type="EMBL" id="JAKOGG010000001">
    <property type="protein sequence ID" value="MCS4554900.1"/>
    <property type="molecule type" value="Genomic_DNA"/>
</dbReference>
<organism evidence="2 3">
    <name type="scientific">Shewanella electrica</name>
    <dbReference type="NCBI Taxonomy" id="515560"/>
    <lineage>
        <taxon>Bacteria</taxon>
        <taxon>Pseudomonadati</taxon>
        <taxon>Pseudomonadota</taxon>
        <taxon>Gammaproteobacteria</taxon>
        <taxon>Alteromonadales</taxon>
        <taxon>Shewanellaceae</taxon>
        <taxon>Shewanella</taxon>
    </lineage>
</organism>
<keyword evidence="1" id="KW-1133">Transmembrane helix</keyword>
<dbReference type="RefSeq" id="WP_238894216.1">
    <property type="nucleotide sequence ID" value="NZ_JAKOGG010000001.1"/>
</dbReference>
<keyword evidence="3" id="KW-1185">Reference proteome</keyword>
<evidence type="ECO:0000256" key="1">
    <source>
        <dbReference type="SAM" id="Phobius"/>
    </source>
</evidence>
<evidence type="ECO:0000313" key="2">
    <source>
        <dbReference type="EMBL" id="MCS4554900.1"/>
    </source>
</evidence>
<comment type="caution">
    <text evidence="2">The sequence shown here is derived from an EMBL/GenBank/DDBJ whole genome shotgun (WGS) entry which is preliminary data.</text>
</comment>
<keyword evidence="1" id="KW-0472">Membrane</keyword>
<gene>
    <name evidence="2" type="ORF">L9G74_00430</name>
</gene>
<proteinExistence type="predicted"/>
<evidence type="ECO:0000313" key="3">
    <source>
        <dbReference type="Proteomes" id="UP001201549"/>
    </source>
</evidence>
<feature type="transmembrane region" description="Helical" evidence="1">
    <location>
        <begin position="6"/>
        <end position="28"/>
    </location>
</feature>